<dbReference type="RefSeq" id="WP_147190496.1">
    <property type="nucleotide sequence ID" value="NZ_CP042435.1"/>
</dbReference>
<dbReference type="Proteomes" id="UP000321533">
    <property type="component" value="Chromosome"/>
</dbReference>
<sequence>MKNRVVCLCAIILTLMSVPVFSQVTDLSKTKYGIWQTYGDPVSSTINPEIRGRLCNFKWAKLEIAPDKWDWKEFDYNLALRAADSLPLIFMVFTEEDAPEWLYSNGVPKVAEKDNRGNVIAYCPFYEDPNYKFYFKRMIQRVREHVETLPSNVRNQVLAVQACFGSTGDYISYKGDVDRQYRITNAGFYALFQEFSQAYYDEYRNTNPKIYVLSNPKNNGPDQALWLLSNCPGGWLKAGSIGKGYQLNDEGSKAEWLYPILNQQIAGEYIRARSEITGGATKSAWWTKAPAMNMFALMCYDIYWGLDWNNQGYEQIGNKVYDSAYGFFNKYAGEKDPSKSAHALCALRDGLDASDAVRFPENLYGKAVRGNPNRYTKIANEFASHGAKLEDVHSAMNDEISNLGAKGINDVGWDIFPGNYERYLHQIKANETSVGYWNVQSANKNDMYGRFARGFDLAKGKNALYFNVEDAFFNDVPLDSKQPVVIEIIYFDNSYGSWELFYDGAVNTDQSSIQVTGTNTNSWKRASVTINDAYFGNRAKNGADFYIKSTGTEDVIFSTVELKRPNVGEVAGFSASSLKPFSPMCIQGSAYQTLYVSGSFLPQGNTIIGPLNGFAFSIDSGKTYPDSVIIKDRGAVFSEKVFVKFKPIKEGVYNGNIPVRGDNVPTYNVLVEATSVNSSPTLQPVVKSISCFGTKDGAIDLVSSGGEGPFTYNWSGTSNFKATTKDVSGLAAGTYTVSVNSLGGCLTKTTVQITSPTALQVTAEASQISVDQNTTMVTVSATGGTSPYLGVGSFSAGEGTYTYTVTDANGCNSNTVLTVTKSKSSLKAFASSQNISCHGGFTTVSVTATGGTEPYSGTGNFIVAAGTYTYTVTDADGTNSSITITVNEPPAFSAIVTTEKIMCNGGTTNIDVSGTGGVTPYSGIGNFTVNAGIYTYTLTDGNGCTAVKTINIIEPAQKLNVSLSADPILCNSSTTNIVVSASGGTAPYIGTGNFTALAGSYSFTVTDANGCSATQAINLSEPSALEVFVKAEPISNDQKATTVTVTANGGITPYTGTGNFTATEGQHSYTVTDANGCQASNSIMIANTQIAQLAATATQGSILCNGGTATVKVNATGGLAPYTGTGIYTVTAGTYTYTVKDALGNICNANITVAEPAPLNVSISSNADDGACKGLSSAITVNVTGGTTPYQYNLNAGNYQLSNEFNNLADGSYTVIVKDSNGCISSVPTVVTKSAPMKAWFSEVTDVSACGFADGSGTVINQGGIGPFEYSINNEDFQSGNVFTKLPENEYTVVVKDSRGCETSASTNIRRNSQLALEVSSLIPVSSCKNSNGEIKVMASGGGGAYQFCVNGQPFKGSSTFTDLSVGQYTITVKDWRGCTKSINVDMTKLPPLVAQVQSITNAGACENDGAITLGFSGGSGPYLFCINGGVSQSSNVFNNLPAGIYTVQVRDSRNCIASAIATIGKASEMHLKADTTAISCKGGSDGTITITTIGGVAPYQYSIDGKPFITRNIFGNVKAGIHTITVTDSKACIATIDVKMMPGTEDCSNSGPDLSIVFNPNDSLFKAMILPNPSPSAFTLITNGNSTERIDILVVDMTGKVVYKTSGSASQQYRFGSDFASGMYIVRILKGVHIENIKIIKTTSQ</sequence>
<dbReference type="InterPro" id="IPR026444">
    <property type="entry name" value="Secre_tail"/>
</dbReference>
<dbReference type="SUPFAM" id="SSF51445">
    <property type="entry name" value="(Trans)glycosidases"/>
    <property type="match status" value="1"/>
</dbReference>
<organism evidence="3 4">
    <name type="scientific">Panacibacter ginsenosidivorans</name>
    <dbReference type="NCBI Taxonomy" id="1813871"/>
    <lineage>
        <taxon>Bacteria</taxon>
        <taxon>Pseudomonadati</taxon>
        <taxon>Bacteroidota</taxon>
        <taxon>Chitinophagia</taxon>
        <taxon>Chitinophagales</taxon>
        <taxon>Chitinophagaceae</taxon>
        <taxon>Panacibacter</taxon>
    </lineage>
</organism>
<feature type="domain" description="Secretion system C-terminal sorting" evidence="2">
    <location>
        <begin position="1571"/>
        <end position="1633"/>
    </location>
</feature>
<feature type="chain" id="PRO_5022733423" evidence="1">
    <location>
        <begin position="23"/>
        <end position="1646"/>
    </location>
</feature>
<feature type="signal peptide" evidence="1">
    <location>
        <begin position="1"/>
        <end position="22"/>
    </location>
</feature>
<dbReference type="Pfam" id="PF13573">
    <property type="entry name" value="SprB"/>
    <property type="match status" value="3"/>
</dbReference>
<dbReference type="Pfam" id="PF18962">
    <property type="entry name" value="Por_Secre_tail"/>
    <property type="match status" value="1"/>
</dbReference>
<dbReference type="Gene3D" id="2.60.40.740">
    <property type="match status" value="1"/>
</dbReference>
<evidence type="ECO:0000259" key="2">
    <source>
        <dbReference type="Pfam" id="PF18962"/>
    </source>
</evidence>
<reference evidence="3 4" key="1">
    <citation type="journal article" date="2016" name="Int. J. Syst. Evol. Microbiol.">
        <title>Panacibacter ginsenosidivorans gen. nov., sp. nov., with ginsenoside converting activity isolated from soil of a ginseng field.</title>
        <authorList>
            <person name="Siddiqi M.Z."/>
            <person name="Muhammad Shafi S."/>
            <person name="Choi K.D."/>
            <person name="Im W.T."/>
        </authorList>
    </citation>
    <scope>NUCLEOTIDE SEQUENCE [LARGE SCALE GENOMIC DNA]</scope>
    <source>
        <strain evidence="3 4">Gsoil1550</strain>
    </source>
</reference>
<keyword evidence="1" id="KW-0732">Signal</keyword>
<dbReference type="KEGG" id="pgin:FRZ67_14540"/>
<evidence type="ECO:0000256" key="1">
    <source>
        <dbReference type="SAM" id="SignalP"/>
    </source>
</evidence>
<dbReference type="Gene3D" id="2.60.40.10">
    <property type="entry name" value="Immunoglobulins"/>
    <property type="match status" value="1"/>
</dbReference>
<dbReference type="InterPro" id="IPR025667">
    <property type="entry name" value="SprB_repeat"/>
</dbReference>
<protein>
    <submittedName>
        <fullName evidence="3">T9SS type A sorting domain-containing protein</fullName>
    </submittedName>
</protein>
<dbReference type="NCBIfam" id="TIGR04183">
    <property type="entry name" value="Por_Secre_tail"/>
    <property type="match status" value="1"/>
</dbReference>
<name>A0A5B8VAJ3_9BACT</name>
<dbReference type="OrthoDB" id="655428at2"/>
<evidence type="ECO:0000313" key="4">
    <source>
        <dbReference type="Proteomes" id="UP000321533"/>
    </source>
</evidence>
<gene>
    <name evidence="3" type="ORF">FRZ67_14540</name>
</gene>
<dbReference type="Gene3D" id="3.20.20.80">
    <property type="entry name" value="Glycosidases"/>
    <property type="match status" value="1"/>
</dbReference>
<keyword evidence="4" id="KW-1185">Reference proteome</keyword>
<dbReference type="InterPro" id="IPR017853">
    <property type="entry name" value="GH"/>
</dbReference>
<accession>A0A5B8VAJ3</accession>
<evidence type="ECO:0000313" key="3">
    <source>
        <dbReference type="EMBL" id="QEC68464.1"/>
    </source>
</evidence>
<dbReference type="EMBL" id="CP042435">
    <property type="protein sequence ID" value="QEC68464.1"/>
    <property type="molecule type" value="Genomic_DNA"/>
</dbReference>
<proteinExistence type="predicted"/>
<dbReference type="InterPro" id="IPR013783">
    <property type="entry name" value="Ig-like_fold"/>
</dbReference>